<protein>
    <submittedName>
        <fullName evidence="2">AAA domain containing protein</fullName>
    </submittedName>
</protein>
<gene>
    <name evidence="2" type="ORF">UFOVP434_34</name>
</gene>
<proteinExistence type="predicted"/>
<dbReference type="SUPFAM" id="SSF52540">
    <property type="entry name" value="P-loop containing nucleoside triphosphate hydrolases"/>
    <property type="match status" value="1"/>
</dbReference>
<accession>A0A6J5M6U8</accession>
<dbReference type="Pfam" id="PF13481">
    <property type="entry name" value="AAA_25"/>
    <property type="match status" value="1"/>
</dbReference>
<evidence type="ECO:0000313" key="2">
    <source>
        <dbReference type="EMBL" id="CAB4142735.1"/>
    </source>
</evidence>
<dbReference type="Gene3D" id="3.40.50.300">
    <property type="entry name" value="P-loop containing nucleotide triphosphate hydrolases"/>
    <property type="match status" value="1"/>
</dbReference>
<name>A0A6J5M6U8_9CAUD</name>
<keyword evidence="1" id="KW-0175">Coiled coil</keyword>
<dbReference type="EMBL" id="LR796415">
    <property type="protein sequence ID" value="CAB4142735.1"/>
    <property type="molecule type" value="Genomic_DNA"/>
</dbReference>
<sequence>MGGEAKLGKTFTVFSGYAKALACQENLFNNPDWPVPQAARVLVIEQELGPYILQKRVQTMFAHSNLKYFAENLWAISKEPDLKLDTGFDLIRAQLDVIQPNILICDPIANFHTGNENAAQEVEALINQMKRLLREYRELDLSIVFTHHFGKPPAAQFADDVDRLSPYTFRGSSKWYDAVDTAHTIIKTKTYQRKDNDGTQFTGWQMKNRFTLRANECPDDFYTQFNWANDQRVIFERYQNQPAKGKPISTFKTHPVRVIDSAAAVAVEAKPGAENLSLLDLIKD</sequence>
<reference evidence="2" key="1">
    <citation type="submission" date="2020-04" db="EMBL/GenBank/DDBJ databases">
        <authorList>
            <person name="Chiriac C."/>
            <person name="Salcher M."/>
            <person name="Ghai R."/>
            <person name="Kavagutti S V."/>
        </authorList>
    </citation>
    <scope>NUCLEOTIDE SEQUENCE</scope>
</reference>
<dbReference type="InterPro" id="IPR027417">
    <property type="entry name" value="P-loop_NTPase"/>
</dbReference>
<evidence type="ECO:0000256" key="1">
    <source>
        <dbReference type="SAM" id="Coils"/>
    </source>
</evidence>
<feature type="coiled-coil region" evidence="1">
    <location>
        <begin position="115"/>
        <end position="142"/>
    </location>
</feature>
<organism evidence="2">
    <name type="scientific">uncultured Caudovirales phage</name>
    <dbReference type="NCBI Taxonomy" id="2100421"/>
    <lineage>
        <taxon>Viruses</taxon>
        <taxon>Duplodnaviria</taxon>
        <taxon>Heunggongvirae</taxon>
        <taxon>Uroviricota</taxon>
        <taxon>Caudoviricetes</taxon>
        <taxon>Peduoviridae</taxon>
        <taxon>Maltschvirus</taxon>
        <taxon>Maltschvirus maltsch</taxon>
    </lineage>
</organism>